<feature type="non-terminal residue" evidence="1">
    <location>
        <position position="35"/>
    </location>
</feature>
<name>X0UAF9_9ZZZZ</name>
<accession>X0UAF9</accession>
<dbReference type="AlphaFoldDB" id="X0UAF9"/>
<sequence>MKLNGKKGKVQCIDDGILEKLSLTTRNKFLNLNLM</sequence>
<dbReference type="EMBL" id="BARS01018605">
    <property type="protein sequence ID" value="GAF96316.1"/>
    <property type="molecule type" value="Genomic_DNA"/>
</dbReference>
<gene>
    <name evidence="1" type="ORF">S01H1_30259</name>
</gene>
<evidence type="ECO:0000313" key="1">
    <source>
        <dbReference type="EMBL" id="GAF96316.1"/>
    </source>
</evidence>
<comment type="caution">
    <text evidence="1">The sequence shown here is derived from an EMBL/GenBank/DDBJ whole genome shotgun (WGS) entry which is preliminary data.</text>
</comment>
<organism evidence="1">
    <name type="scientific">marine sediment metagenome</name>
    <dbReference type="NCBI Taxonomy" id="412755"/>
    <lineage>
        <taxon>unclassified sequences</taxon>
        <taxon>metagenomes</taxon>
        <taxon>ecological metagenomes</taxon>
    </lineage>
</organism>
<proteinExistence type="predicted"/>
<protein>
    <submittedName>
        <fullName evidence="1">Uncharacterized protein</fullName>
    </submittedName>
</protein>
<reference evidence="1" key="1">
    <citation type="journal article" date="2014" name="Front. Microbiol.">
        <title>High frequency of phylogenetically diverse reductive dehalogenase-homologous genes in deep subseafloor sedimentary metagenomes.</title>
        <authorList>
            <person name="Kawai M."/>
            <person name="Futagami T."/>
            <person name="Toyoda A."/>
            <person name="Takaki Y."/>
            <person name="Nishi S."/>
            <person name="Hori S."/>
            <person name="Arai W."/>
            <person name="Tsubouchi T."/>
            <person name="Morono Y."/>
            <person name="Uchiyama I."/>
            <person name="Ito T."/>
            <person name="Fujiyama A."/>
            <person name="Inagaki F."/>
            <person name="Takami H."/>
        </authorList>
    </citation>
    <scope>NUCLEOTIDE SEQUENCE</scope>
    <source>
        <strain evidence="1">Expedition CK06-06</strain>
    </source>
</reference>